<name>F3NJX3_9ACTN</name>
<organism evidence="2 3">
    <name type="scientific">Streptomyces griseoaurantiacus M045</name>
    <dbReference type="NCBI Taxonomy" id="996637"/>
    <lineage>
        <taxon>Bacteria</taxon>
        <taxon>Bacillati</taxon>
        <taxon>Actinomycetota</taxon>
        <taxon>Actinomycetes</taxon>
        <taxon>Kitasatosporales</taxon>
        <taxon>Streptomycetaceae</taxon>
        <taxon>Streptomyces</taxon>
        <taxon>Streptomyces aurantiacus group</taxon>
    </lineage>
</organism>
<sequence>MLLPVGTAHADGGLATGSATGRLTEVAQPVAESVLREAPKLLPEEVARVRSARSSES</sequence>
<keyword evidence="3" id="KW-1185">Reference proteome</keyword>
<feature type="region of interest" description="Disordered" evidence="1">
    <location>
        <begin position="1"/>
        <end position="21"/>
    </location>
</feature>
<protein>
    <submittedName>
        <fullName evidence="2">Uncharacterized protein</fullName>
    </submittedName>
</protein>
<reference evidence="2 3" key="1">
    <citation type="journal article" date="2011" name="J. Bacteriol.">
        <title>Draft genome sequence of the marine bacterium Streptomyces griseoaurantiacus M045, which produces novel manumycin-type antibiotics with a pABA core component.</title>
        <authorList>
            <person name="Li F."/>
            <person name="Jiang P."/>
            <person name="Zheng H."/>
            <person name="Wang S."/>
            <person name="Zhao G."/>
            <person name="Qin S."/>
            <person name="Liu Z."/>
        </authorList>
    </citation>
    <scope>NUCLEOTIDE SEQUENCE [LARGE SCALE GENOMIC DNA]</scope>
    <source>
        <strain evidence="2 3">M045</strain>
    </source>
</reference>
<evidence type="ECO:0000256" key="1">
    <source>
        <dbReference type="SAM" id="MobiDB-lite"/>
    </source>
</evidence>
<gene>
    <name evidence="2" type="ORF">SGM_3437</name>
</gene>
<evidence type="ECO:0000313" key="3">
    <source>
        <dbReference type="Proteomes" id="UP000003022"/>
    </source>
</evidence>
<evidence type="ECO:0000313" key="2">
    <source>
        <dbReference type="EMBL" id="EGG46384.1"/>
    </source>
</evidence>
<dbReference type="Proteomes" id="UP000003022">
    <property type="component" value="Unassembled WGS sequence"/>
</dbReference>
<dbReference type="eggNOG" id="ENOG50311RB">
    <property type="taxonomic scope" value="Bacteria"/>
</dbReference>
<dbReference type="EMBL" id="AEYX01000037">
    <property type="protein sequence ID" value="EGG46384.1"/>
    <property type="molecule type" value="Genomic_DNA"/>
</dbReference>
<proteinExistence type="predicted"/>
<accession>F3NJX3</accession>
<dbReference type="AlphaFoldDB" id="F3NJX3"/>
<comment type="caution">
    <text evidence="2">The sequence shown here is derived from an EMBL/GenBank/DDBJ whole genome shotgun (WGS) entry which is preliminary data.</text>
</comment>